<dbReference type="Pfam" id="PF00198">
    <property type="entry name" value="2-oxoacid_dh"/>
    <property type="match status" value="1"/>
</dbReference>
<dbReference type="InterPro" id="IPR001078">
    <property type="entry name" value="2-oxoacid_DH_actylTfrase"/>
</dbReference>
<feature type="domain" description="2-oxoacid dehydrogenase acyltransferase catalytic" evidence="4">
    <location>
        <begin position="20"/>
        <end position="245"/>
    </location>
</feature>
<evidence type="ECO:0000256" key="1">
    <source>
        <dbReference type="ARBA" id="ARBA00001938"/>
    </source>
</evidence>
<dbReference type="InterPro" id="IPR023213">
    <property type="entry name" value="CAT-like_dom_sf"/>
</dbReference>
<dbReference type="PANTHER" id="PTHR43178">
    <property type="entry name" value="DIHYDROLIPOAMIDE ACETYLTRANSFERASE COMPONENT OF PYRUVATE DEHYDROGENASE COMPLEX"/>
    <property type="match status" value="1"/>
</dbReference>
<dbReference type="SUPFAM" id="SSF52777">
    <property type="entry name" value="CoA-dependent acyltransferases"/>
    <property type="match status" value="1"/>
</dbReference>
<organism evidence="5 6">
    <name type="scientific">Candidatus Phytoplasma melaleucae</name>
    <dbReference type="NCBI Taxonomy" id="2982630"/>
    <lineage>
        <taxon>Bacteria</taxon>
        <taxon>Bacillati</taxon>
        <taxon>Mycoplasmatota</taxon>
        <taxon>Mollicutes</taxon>
        <taxon>Acholeplasmatales</taxon>
        <taxon>Acholeplasmataceae</taxon>
        <taxon>Candidatus Phytoplasma</taxon>
    </lineage>
</organism>
<gene>
    <name evidence="5" type="ORF">OC680_00865</name>
</gene>
<comment type="caution">
    <text evidence="5">The sequence shown here is derived from an EMBL/GenBank/DDBJ whole genome shotgun (WGS) entry which is preliminary data.</text>
</comment>
<evidence type="ECO:0000256" key="2">
    <source>
        <dbReference type="ARBA" id="ARBA00022679"/>
    </source>
</evidence>
<keyword evidence="3" id="KW-0012">Acyltransferase</keyword>
<evidence type="ECO:0000313" key="6">
    <source>
        <dbReference type="Proteomes" id="UP001172036"/>
    </source>
</evidence>
<evidence type="ECO:0000256" key="3">
    <source>
        <dbReference type="ARBA" id="ARBA00023315"/>
    </source>
</evidence>
<keyword evidence="2" id="KW-0808">Transferase</keyword>
<keyword evidence="6" id="KW-1185">Reference proteome</keyword>
<name>A0ABT9DDY1_9MOLU</name>
<accession>A0ABT9DDY1</accession>
<dbReference type="InterPro" id="IPR050743">
    <property type="entry name" value="2-oxoacid_DH_E2_comp"/>
</dbReference>
<comment type="cofactor">
    <cofactor evidence="1">
        <name>(R)-lipoate</name>
        <dbReference type="ChEBI" id="CHEBI:83088"/>
    </cofactor>
</comment>
<protein>
    <submittedName>
        <fullName evidence="5">2-oxo acid dehydrogenase subunit E2</fullName>
    </submittedName>
</protein>
<reference evidence="5 6" key="1">
    <citation type="journal article" date="2023" name="Int. J. Syst. Evol. Microbiol.">
        <title>The observation of taxonomic boundaries for the 16SrII and 16SrXXV phytoplasmas using genome-based delimitation.</title>
        <authorList>
            <person name="Rodrigues Jardim B."/>
            <person name="Tran-Nguyen L.T.T."/>
            <person name="Gambley C."/>
            <person name="Al-Sadi A.M."/>
            <person name="Al-Subhi A.M."/>
            <person name="Foissac X."/>
            <person name="Salar P."/>
            <person name="Cai H."/>
            <person name="Yang J.Y."/>
            <person name="Davis R."/>
            <person name="Jones L."/>
            <person name="Rodoni B."/>
            <person name="Constable F.E."/>
        </authorList>
    </citation>
    <scope>NUCLEOTIDE SEQUENCE [LARGE SCALE GENOMIC DNA]</scope>
    <source>
        <strain evidence="5">BAWM-155c</strain>
    </source>
</reference>
<dbReference type="PANTHER" id="PTHR43178:SF5">
    <property type="entry name" value="LIPOAMIDE ACYLTRANSFERASE COMPONENT OF BRANCHED-CHAIN ALPHA-KETO ACID DEHYDROGENASE COMPLEX, MITOCHONDRIAL"/>
    <property type="match status" value="1"/>
</dbReference>
<dbReference type="EMBL" id="JAOSID010000003">
    <property type="protein sequence ID" value="MDO8168034.1"/>
    <property type="molecule type" value="Genomic_DNA"/>
</dbReference>
<dbReference type="Proteomes" id="UP001172036">
    <property type="component" value="Unassembled WGS sequence"/>
</dbReference>
<evidence type="ECO:0000259" key="4">
    <source>
        <dbReference type="Pfam" id="PF00198"/>
    </source>
</evidence>
<dbReference type="Gene3D" id="3.30.559.10">
    <property type="entry name" value="Chloramphenicol acetyltransferase-like domain"/>
    <property type="match status" value="1"/>
</dbReference>
<proteinExistence type="predicted"/>
<evidence type="ECO:0000313" key="5">
    <source>
        <dbReference type="EMBL" id="MDO8168034.1"/>
    </source>
</evidence>
<sequence>MKKNDKHLDTKIKDITDKDVQIESISSLRKAIAEKVTTAKTLIPDTTIMQEFNVDNLVTLREKIKSQEQFKNGNIKLTYMPFIAKAVTIALEQFPRFNSSFDDKNNVLIIKKFINLGIAVDTKNGLIVVNIKNAQNLGVLTLAKEIKTLAENAINRKITLDNLRDGTFTISNYGVFDISYANPIINFPEVAILGIGTMIKKPFVKDDVISIGNMLPLSLTFDHRFIDGADAGRFLQTIKLLLSDISILENHIY</sequence>
<dbReference type="RefSeq" id="WP_304515238.1">
    <property type="nucleotide sequence ID" value="NZ_JAOSID010000003.1"/>
</dbReference>